<dbReference type="PANTHER" id="PTHR37957:SF1">
    <property type="entry name" value="PHYTASE-LIKE DOMAIN-CONTAINING PROTEIN"/>
    <property type="match status" value="1"/>
</dbReference>
<keyword evidence="3" id="KW-1185">Reference proteome</keyword>
<accession>A0A1M6QLA5</accession>
<feature type="domain" description="Phytase-like" evidence="1">
    <location>
        <begin position="52"/>
        <end position="355"/>
    </location>
</feature>
<dbReference type="Pfam" id="PF13449">
    <property type="entry name" value="Phytase-like"/>
    <property type="match status" value="1"/>
</dbReference>
<dbReference type="Proteomes" id="UP000184314">
    <property type="component" value="Unassembled WGS sequence"/>
</dbReference>
<evidence type="ECO:0000259" key="1">
    <source>
        <dbReference type="Pfam" id="PF13449"/>
    </source>
</evidence>
<dbReference type="STRING" id="228958.SAMN04488007_2370"/>
<evidence type="ECO:0000313" key="2">
    <source>
        <dbReference type="EMBL" id="SHK20797.1"/>
    </source>
</evidence>
<protein>
    <submittedName>
        <fullName evidence="2">Uncharacterized conserved protein</fullName>
    </submittedName>
</protein>
<dbReference type="RefSeq" id="WP_084135022.1">
    <property type="nucleotide sequence ID" value="NZ_FQZX01000002.1"/>
</dbReference>
<proteinExistence type="predicted"/>
<dbReference type="PROSITE" id="PS51257">
    <property type="entry name" value="PROKAR_LIPOPROTEIN"/>
    <property type="match status" value="1"/>
</dbReference>
<dbReference type="EMBL" id="FQZX01000002">
    <property type="protein sequence ID" value="SHK20797.1"/>
    <property type="molecule type" value="Genomic_DNA"/>
</dbReference>
<gene>
    <name evidence="2" type="ORF">SAMN04488007_2370</name>
</gene>
<name>A0A1M6QLA5_9FLAO</name>
<dbReference type="PANTHER" id="PTHR37957">
    <property type="entry name" value="BLR7070 PROTEIN"/>
    <property type="match status" value="1"/>
</dbReference>
<evidence type="ECO:0000313" key="3">
    <source>
        <dbReference type="Proteomes" id="UP000184314"/>
    </source>
</evidence>
<sequence length="372" mass="41879">MKIVVRSLIVFTVLLTVISCRNKIEVKETKNNLKLRFIDEYVLPDETTFENTRVGGLSGIDYANGNWYAISDDSDTPRFYSANISYDINGFDSITIKSVTHFKDSIGEVIPKGMVDPESIRYDNDSFIWTSEGNIKDGLKPFVQVADSNGIFFKEFTLAKRYLPNADENFGPHHNGVFEGITLSFDKKGYWVAMELPLKEDGVEPTLEDTDSPARIAFINRETGHFEKEIVYELDNISKPAINGSTFELNGIVEILEYDTNKFFVLERSYSMGYADGGNTVKIYDVNASKGTDVSSINSLKGESYTKVTKKLLFNFEDIRKDLTNGIVDNIEGITFGPDFANGNRSLIVVADNNFSLYGPQLNQFILFEVEK</sequence>
<organism evidence="2 3">
    <name type="scientific">Maribacter aquivivus</name>
    <dbReference type="NCBI Taxonomy" id="228958"/>
    <lineage>
        <taxon>Bacteria</taxon>
        <taxon>Pseudomonadati</taxon>
        <taxon>Bacteroidota</taxon>
        <taxon>Flavobacteriia</taxon>
        <taxon>Flavobacteriales</taxon>
        <taxon>Flavobacteriaceae</taxon>
        <taxon>Maribacter</taxon>
    </lineage>
</organism>
<dbReference type="AlphaFoldDB" id="A0A1M6QLA5"/>
<dbReference type="OrthoDB" id="9798539at2"/>
<reference evidence="3" key="1">
    <citation type="submission" date="2016-11" db="EMBL/GenBank/DDBJ databases">
        <authorList>
            <person name="Varghese N."/>
            <person name="Submissions S."/>
        </authorList>
    </citation>
    <scope>NUCLEOTIDE SEQUENCE [LARGE SCALE GENOMIC DNA]</scope>
    <source>
        <strain evidence="3">DSM 16478</strain>
    </source>
</reference>
<dbReference type="InterPro" id="IPR027372">
    <property type="entry name" value="Phytase-like_dom"/>
</dbReference>